<evidence type="ECO:0000256" key="5">
    <source>
        <dbReference type="ARBA" id="ARBA00022909"/>
    </source>
</evidence>
<evidence type="ECO:0000256" key="8">
    <source>
        <dbReference type="RuleBase" id="RU362079"/>
    </source>
</evidence>
<comment type="function">
    <text evidence="8">Catalyzes the conversion of 7,8-dihydroneopterin to 6-hydroxymethyl-7,8-dihydropterin.</text>
</comment>
<reference evidence="10 11" key="1">
    <citation type="submission" date="2018-10" db="EMBL/GenBank/DDBJ databases">
        <title>Genomic Encyclopedia of Type Strains, Phase IV (KMG-IV): sequencing the most valuable type-strain genomes for metagenomic binning, comparative biology and taxonomic classification.</title>
        <authorList>
            <person name="Goeker M."/>
        </authorList>
    </citation>
    <scope>NUCLEOTIDE SEQUENCE [LARGE SCALE GENOMIC DNA]</scope>
    <source>
        <strain evidence="10 11">DSM 22228</strain>
    </source>
</reference>
<dbReference type="NCBIfam" id="TIGR00525">
    <property type="entry name" value="folB"/>
    <property type="match status" value="1"/>
</dbReference>
<dbReference type="InterPro" id="IPR043133">
    <property type="entry name" value="GTP-CH-I_C/QueF"/>
</dbReference>
<dbReference type="PANTHER" id="PTHR42844">
    <property type="entry name" value="DIHYDRONEOPTERIN ALDOLASE 1-RELATED"/>
    <property type="match status" value="1"/>
</dbReference>
<dbReference type="GO" id="GO:0046654">
    <property type="term" value="P:tetrahydrofolate biosynthetic process"/>
    <property type="evidence" value="ECO:0007669"/>
    <property type="project" value="UniProtKB-UniRule"/>
</dbReference>
<comment type="catalytic activity">
    <reaction evidence="1">
        <text>7,8-dihydroneopterin = 7,8-dihydromonapterin</text>
        <dbReference type="Rhea" id="RHEA:45328"/>
        <dbReference type="ChEBI" id="CHEBI:17001"/>
        <dbReference type="ChEBI" id="CHEBI:71175"/>
        <dbReference type="EC" id="5.1.99.8"/>
    </reaction>
</comment>
<evidence type="ECO:0000256" key="7">
    <source>
        <dbReference type="ARBA" id="ARBA00023239"/>
    </source>
</evidence>
<comment type="catalytic activity">
    <reaction evidence="2 8">
        <text>7,8-dihydroneopterin = 6-hydroxymethyl-7,8-dihydropterin + glycolaldehyde</text>
        <dbReference type="Rhea" id="RHEA:10540"/>
        <dbReference type="ChEBI" id="CHEBI:17001"/>
        <dbReference type="ChEBI" id="CHEBI:17071"/>
        <dbReference type="ChEBI" id="CHEBI:44841"/>
        <dbReference type="EC" id="4.1.2.25"/>
    </reaction>
</comment>
<dbReference type="AlphaFoldDB" id="A0A495RIX8"/>
<evidence type="ECO:0000256" key="1">
    <source>
        <dbReference type="ARBA" id="ARBA00000693"/>
    </source>
</evidence>
<evidence type="ECO:0000256" key="2">
    <source>
        <dbReference type="ARBA" id="ARBA00001353"/>
    </source>
</evidence>
<dbReference type="UniPathway" id="UPA00077">
    <property type="reaction ID" value="UER00154"/>
</dbReference>
<dbReference type="FunFam" id="3.30.1130.10:FF:000002">
    <property type="entry name" value="7,8-dihydroneopterin aldolase"/>
    <property type="match status" value="1"/>
</dbReference>
<dbReference type="RefSeq" id="WP_121144259.1">
    <property type="nucleotide sequence ID" value="NZ_RBWY01000001.1"/>
</dbReference>
<dbReference type="GO" id="GO:0046656">
    <property type="term" value="P:folic acid biosynthetic process"/>
    <property type="evidence" value="ECO:0007669"/>
    <property type="project" value="UniProtKB-UniRule"/>
</dbReference>
<dbReference type="InterPro" id="IPR006156">
    <property type="entry name" value="Dihydroneopterin_aldolase"/>
</dbReference>
<proteinExistence type="inferred from homology"/>
<dbReference type="SMART" id="SM00905">
    <property type="entry name" value="FolB"/>
    <property type="match status" value="1"/>
</dbReference>
<evidence type="ECO:0000256" key="4">
    <source>
        <dbReference type="ARBA" id="ARBA00005708"/>
    </source>
</evidence>
<gene>
    <name evidence="10" type="ORF">DES39_0585</name>
</gene>
<organism evidence="10 11">
    <name type="scientific">Orbus hercynius</name>
    <dbReference type="NCBI Taxonomy" id="593135"/>
    <lineage>
        <taxon>Bacteria</taxon>
        <taxon>Pseudomonadati</taxon>
        <taxon>Pseudomonadota</taxon>
        <taxon>Gammaproteobacteria</taxon>
        <taxon>Orbales</taxon>
        <taxon>Orbaceae</taxon>
        <taxon>Orbus</taxon>
    </lineage>
</organism>
<dbReference type="EC" id="4.1.2.25" evidence="8"/>
<keyword evidence="7 8" id="KW-0456">Lyase</keyword>
<comment type="caution">
    <text evidence="10">The sequence shown here is derived from an EMBL/GenBank/DDBJ whole genome shotgun (WGS) entry which is preliminary data.</text>
</comment>
<dbReference type="OrthoDB" id="9810587at2"/>
<evidence type="ECO:0000256" key="3">
    <source>
        <dbReference type="ARBA" id="ARBA00005013"/>
    </source>
</evidence>
<keyword evidence="11" id="KW-1185">Reference proteome</keyword>
<comment type="pathway">
    <text evidence="3 8">Cofactor biosynthesis; tetrahydrofolate biosynthesis; 2-amino-4-hydroxy-6-hydroxymethyl-7,8-dihydropteridine diphosphate from 7,8-dihydroneopterin triphosphate: step 3/4.</text>
</comment>
<sequence>MTKDCVFIEGLAVITTIGVYEWEKTIKQKLVLDLEMAWDNRPAGLSDNVELCLDYAKVSQAIEHYVTHQQFGLIERVAEEVAQLVINDFSVSRVKIKVSKPGAIPAAQNVAVMIERQR</sequence>
<evidence type="ECO:0000256" key="6">
    <source>
        <dbReference type="ARBA" id="ARBA00023235"/>
    </source>
</evidence>
<accession>A0A495RIX8</accession>
<evidence type="ECO:0000259" key="9">
    <source>
        <dbReference type="SMART" id="SM00905"/>
    </source>
</evidence>
<name>A0A495RIX8_9GAMM</name>
<dbReference type="PANTHER" id="PTHR42844:SF1">
    <property type="entry name" value="DIHYDRONEOPTERIN ALDOLASE 1-RELATED"/>
    <property type="match status" value="1"/>
</dbReference>
<dbReference type="NCBIfam" id="TIGR00526">
    <property type="entry name" value="folB_dom"/>
    <property type="match status" value="1"/>
</dbReference>
<protein>
    <recommendedName>
        <fullName evidence="8">7,8-dihydroneopterin aldolase</fullName>
        <ecNumber evidence="8">4.1.2.25</ecNumber>
    </recommendedName>
</protein>
<evidence type="ECO:0000313" key="11">
    <source>
        <dbReference type="Proteomes" id="UP000278542"/>
    </source>
</evidence>
<dbReference type="CDD" id="cd00534">
    <property type="entry name" value="DHNA_DHNTPE"/>
    <property type="match status" value="1"/>
</dbReference>
<dbReference type="InterPro" id="IPR006157">
    <property type="entry name" value="FolB_dom"/>
</dbReference>
<comment type="similarity">
    <text evidence="4 8">Belongs to the DHNA family.</text>
</comment>
<dbReference type="EMBL" id="RBWY01000001">
    <property type="protein sequence ID" value="RKS87361.1"/>
    <property type="molecule type" value="Genomic_DNA"/>
</dbReference>
<dbReference type="Proteomes" id="UP000278542">
    <property type="component" value="Unassembled WGS sequence"/>
</dbReference>
<dbReference type="GO" id="GO:0005737">
    <property type="term" value="C:cytoplasm"/>
    <property type="evidence" value="ECO:0007669"/>
    <property type="project" value="TreeGrafter"/>
</dbReference>
<dbReference type="Gene3D" id="3.30.1130.10">
    <property type="match status" value="1"/>
</dbReference>
<feature type="domain" description="Dihydroneopterin aldolase/epimerase" evidence="9">
    <location>
        <begin position="6"/>
        <end position="116"/>
    </location>
</feature>
<dbReference type="Pfam" id="PF02152">
    <property type="entry name" value="FolB"/>
    <property type="match status" value="1"/>
</dbReference>
<dbReference type="GO" id="GO:0004150">
    <property type="term" value="F:dihydroneopterin aldolase activity"/>
    <property type="evidence" value="ECO:0007669"/>
    <property type="project" value="UniProtKB-UniRule"/>
</dbReference>
<dbReference type="SUPFAM" id="SSF55620">
    <property type="entry name" value="Tetrahydrobiopterin biosynthesis enzymes-like"/>
    <property type="match status" value="1"/>
</dbReference>
<dbReference type="GO" id="GO:0016853">
    <property type="term" value="F:isomerase activity"/>
    <property type="evidence" value="ECO:0007669"/>
    <property type="project" value="UniProtKB-KW"/>
</dbReference>
<evidence type="ECO:0000313" key="10">
    <source>
        <dbReference type="EMBL" id="RKS87361.1"/>
    </source>
</evidence>
<keyword evidence="5 8" id="KW-0289">Folate biosynthesis</keyword>
<keyword evidence="6" id="KW-0413">Isomerase</keyword>